<accession>A0A8D8CYT4</accession>
<evidence type="ECO:0000313" key="2">
    <source>
        <dbReference type="EMBL" id="CAG6499660.1"/>
    </source>
</evidence>
<name>A0A8D8CYT4_CULPI</name>
<sequence>MAGHRIYHGGLARLRGRSTLLPVASAIARVHHGLCLPGAAARVRFHRRHDLRRRRVPESVPVQLQRGRYGRDSGVGSGRLQRRAAERTEQVYGHCGGRQPDRRLHQL</sequence>
<proteinExistence type="predicted"/>
<dbReference type="AlphaFoldDB" id="A0A8D8CYT4"/>
<feature type="region of interest" description="Disordered" evidence="1">
    <location>
        <begin position="67"/>
        <end position="107"/>
    </location>
</feature>
<protein>
    <submittedName>
        <fullName evidence="2">(northern house mosquito) hypothetical protein</fullName>
    </submittedName>
</protein>
<evidence type="ECO:0000256" key="1">
    <source>
        <dbReference type="SAM" id="MobiDB-lite"/>
    </source>
</evidence>
<reference evidence="2" key="1">
    <citation type="submission" date="2021-05" db="EMBL/GenBank/DDBJ databases">
        <authorList>
            <person name="Alioto T."/>
            <person name="Alioto T."/>
            <person name="Gomez Garrido J."/>
        </authorList>
    </citation>
    <scope>NUCLEOTIDE SEQUENCE</scope>
</reference>
<dbReference type="EMBL" id="HBUE01138312">
    <property type="protein sequence ID" value="CAG6499660.1"/>
    <property type="molecule type" value="Transcribed_RNA"/>
</dbReference>
<organism evidence="2">
    <name type="scientific">Culex pipiens</name>
    <name type="common">House mosquito</name>
    <dbReference type="NCBI Taxonomy" id="7175"/>
    <lineage>
        <taxon>Eukaryota</taxon>
        <taxon>Metazoa</taxon>
        <taxon>Ecdysozoa</taxon>
        <taxon>Arthropoda</taxon>
        <taxon>Hexapoda</taxon>
        <taxon>Insecta</taxon>
        <taxon>Pterygota</taxon>
        <taxon>Neoptera</taxon>
        <taxon>Endopterygota</taxon>
        <taxon>Diptera</taxon>
        <taxon>Nematocera</taxon>
        <taxon>Culicoidea</taxon>
        <taxon>Culicidae</taxon>
        <taxon>Culicinae</taxon>
        <taxon>Culicini</taxon>
        <taxon>Culex</taxon>
        <taxon>Culex</taxon>
    </lineage>
</organism>